<name>A0ABW3DQ57_9ACTN</name>
<sequence>MLTHDELIVADHLLPKRRIAQCELSGRLVGPWHDLGPLIDVVVGAGIRVLLATERIPAPLTRIAWMAALPGHRAVFGDHVVDVTPEHVHPYKRQ</sequence>
<dbReference type="EMBL" id="JBHTHX010000226">
    <property type="protein sequence ID" value="MFD0884782.1"/>
    <property type="molecule type" value="Genomic_DNA"/>
</dbReference>
<evidence type="ECO:0000313" key="2">
    <source>
        <dbReference type="Proteomes" id="UP001597024"/>
    </source>
</evidence>
<organism evidence="1 2">
    <name type="scientific">Streptosporangium algeriense</name>
    <dbReference type="NCBI Taxonomy" id="1682748"/>
    <lineage>
        <taxon>Bacteria</taxon>
        <taxon>Bacillati</taxon>
        <taxon>Actinomycetota</taxon>
        <taxon>Actinomycetes</taxon>
        <taxon>Streptosporangiales</taxon>
        <taxon>Streptosporangiaceae</taxon>
        <taxon>Streptosporangium</taxon>
    </lineage>
</organism>
<keyword evidence="2" id="KW-1185">Reference proteome</keyword>
<accession>A0ABW3DQ57</accession>
<comment type="caution">
    <text evidence="1">The sequence shown here is derived from an EMBL/GenBank/DDBJ whole genome shotgun (WGS) entry which is preliminary data.</text>
</comment>
<proteinExistence type="predicted"/>
<dbReference type="Proteomes" id="UP001597024">
    <property type="component" value="Unassembled WGS sequence"/>
</dbReference>
<reference evidence="2" key="1">
    <citation type="journal article" date="2019" name="Int. J. Syst. Evol. Microbiol.">
        <title>The Global Catalogue of Microorganisms (GCM) 10K type strain sequencing project: providing services to taxonomists for standard genome sequencing and annotation.</title>
        <authorList>
            <consortium name="The Broad Institute Genomics Platform"/>
            <consortium name="The Broad Institute Genome Sequencing Center for Infectious Disease"/>
            <person name="Wu L."/>
            <person name="Ma J."/>
        </authorList>
    </citation>
    <scope>NUCLEOTIDE SEQUENCE [LARGE SCALE GENOMIC DNA]</scope>
    <source>
        <strain evidence="2">CCUG 62974</strain>
    </source>
</reference>
<protein>
    <submittedName>
        <fullName evidence="1">Uncharacterized protein</fullName>
    </submittedName>
</protein>
<gene>
    <name evidence="1" type="ORF">ACFQ08_09505</name>
</gene>
<evidence type="ECO:0000313" key="1">
    <source>
        <dbReference type="EMBL" id="MFD0884782.1"/>
    </source>
</evidence>